<comment type="subcellular location">
    <subcellularLocation>
        <location evidence="9 10">Cytoplasm</location>
    </subcellularLocation>
</comment>
<dbReference type="RefSeq" id="WP_132081942.1">
    <property type="nucleotide sequence ID" value="NZ_DAIMLW010000149.1"/>
</dbReference>
<evidence type="ECO:0000256" key="1">
    <source>
        <dbReference type="ARBA" id="ARBA00004680"/>
    </source>
</evidence>
<dbReference type="GO" id="GO:0004807">
    <property type="term" value="F:triose-phosphate isomerase activity"/>
    <property type="evidence" value="ECO:0007669"/>
    <property type="project" value="UniProtKB-UniRule"/>
</dbReference>
<evidence type="ECO:0000256" key="6">
    <source>
        <dbReference type="ARBA" id="ARBA00022490"/>
    </source>
</evidence>
<dbReference type="UniPathway" id="UPA00109">
    <property type="reaction ID" value="UER00189"/>
</dbReference>
<comment type="similarity">
    <text evidence="2 9 10">Belongs to the triosephosphate isomerase family.</text>
</comment>
<dbReference type="InterPro" id="IPR035990">
    <property type="entry name" value="TIM_sf"/>
</dbReference>
<evidence type="ECO:0000256" key="5">
    <source>
        <dbReference type="ARBA" id="ARBA00022432"/>
    </source>
</evidence>
<dbReference type="CDD" id="cd00311">
    <property type="entry name" value="TIM"/>
    <property type="match status" value="1"/>
</dbReference>
<dbReference type="OrthoDB" id="9809429at2"/>
<name>A0A4R1PX09_9FIRM</name>
<organism evidence="11 12">
    <name type="scientific">Anaerospora hongkongensis</name>
    <dbReference type="NCBI Taxonomy" id="244830"/>
    <lineage>
        <taxon>Bacteria</taxon>
        <taxon>Bacillati</taxon>
        <taxon>Bacillota</taxon>
        <taxon>Negativicutes</taxon>
        <taxon>Selenomonadales</taxon>
        <taxon>Sporomusaceae</taxon>
        <taxon>Anaerospora</taxon>
    </lineage>
</organism>
<evidence type="ECO:0000256" key="2">
    <source>
        <dbReference type="ARBA" id="ARBA00007422"/>
    </source>
</evidence>
<comment type="catalytic activity">
    <reaction evidence="9 10">
        <text>D-glyceraldehyde 3-phosphate = dihydroxyacetone phosphate</text>
        <dbReference type="Rhea" id="RHEA:18585"/>
        <dbReference type="ChEBI" id="CHEBI:57642"/>
        <dbReference type="ChEBI" id="CHEBI:59776"/>
        <dbReference type="EC" id="5.3.1.1"/>
    </reaction>
</comment>
<dbReference type="PROSITE" id="PS00171">
    <property type="entry name" value="TIM_1"/>
    <property type="match status" value="1"/>
</dbReference>
<comment type="function">
    <text evidence="9">Involved in the gluconeogenesis. Catalyzes stereospecifically the conversion of dihydroxyacetone phosphate (DHAP) to D-glyceraldehyde-3-phosphate (G3P).</text>
</comment>
<feature type="active site" description="Electrophile" evidence="9">
    <location>
        <position position="95"/>
    </location>
</feature>
<keyword evidence="5 9" id="KW-0312">Gluconeogenesis</keyword>
<dbReference type="AlphaFoldDB" id="A0A4R1PX09"/>
<comment type="caution">
    <text evidence="11">The sequence shown here is derived from an EMBL/GenBank/DDBJ whole genome shotgun (WGS) entry which is preliminary data.</text>
</comment>
<evidence type="ECO:0000256" key="4">
    <source>
        <dbReference type="ARBA" id="ARBA00019397"/>
    </source>
</evidence>
<dbReference type="EC" id="5.3.1.1" evidence="3 9"/>
<dbReference type="HAMAP" id="MF_00147_B">
    <property type="entry name" value="TIM_B"/>
    <property type="match status" value="1"/>
</dbReference>
<evidence type="ECO:0000313" key="11">
    <source>
        <dbReference type="EMBL" id="TCL36208.1"/>
    </source>
</evidence>
<keyword evidence="8 9" id="KW-0413">Isomerase</keyword>
<feature type="binding site" evidence="9">
    <location>
        <position position="213"/>
    </location>
    <ligand>
        <name>substrate</name>
    </ligand>
</feature>
<keyword evidence="7 9" id="KW-0324">Glycolysis</keyword>
<dbReference type="PANTHER" id="PTHR21139:SF42">
    <property type="entry name" value="TRIOSEPHOSPHATE ISOMERASE"/>
    <property type="match status" value="1"/>
</dbReference>
<feature type="binding site" evidence="9">
    <location>
        <position position="173"/>
    </location>
    <ligand>
        <name>substrate</name>
    </ligand>
</feature>
<dbReference type="PROSITE" id="PS51440">
    <property type="entry name" value="TIM_2"/>
    <property type="match status" value="1"/>
</dbReference>
<feature type="binding site" evidence="9">
    <location>
        <begin position="234"/>
        <end position="235"/>
    </location>
    <ligand>
        <name>substrate</name>
    </ligand>
</feature>
<dbReference type="PANTHER" id="PTHR21139">
    <property type="entry name" value="TRIOSEPHOSPHATE ISOMERASE"/>
    <property type="match status" value="1"/>
</dbReference>
<dbReference type="GO" id="GO:0046166">
    <property type="term" value="P:glyceraldehyde-3-phosphate biosynthetic process"/>
    <property type="evidence" value="ECO:0007669"/>
    <property type="project" value="TreeGrafter"/>
</dbReference>
<dbReference type="SUPFAM" id="SSF51351">
    <property type="entry name" value="Triosephosphate isomerase (TIM)"/>
    <property type="match status" value="1"/>
</dbReference>
<comment type="subunit">
    <text evidence="9 10">Homodimer.</text>
</comment>
<dbReference type="Pfam" id="PF00121">
    <property type="entry name" value="TIM"/>
    <property type="match status" value="1"/>
</dbReference>
<dbReference type="EMBL" id="SLUI01000009">
    <property type="protein sequence ID" value="TCL36208.1"/>
    <property type="molecule type" value="Genomic_DNA"/>
</dbReference>
<evidence type="ECO:0000256" key="7">
    <source>
        <dbReference type="ARBA" id="ARBA00023152"/>
    </source>
</evidence>
<comment type="pathway">
    <text evidence="1 9 10">Carbohydrate degradation; glycolysis; D-glyceraldehyde 3-phosphate from glycerone phosphate: step 1/1.</text>
</comment>
<dbReference type="GO" id="GO:0006096">
    <property type="term" value="P:glycolytic process"/>
    <property type="evidence" value="ECO:0007669"/>
    <property type="project" value="UniProtKB-UniRule"/>
</dbReference>
<feature type="binding site" evidence="9">
    <location>
        <begin position="9"/>
        <end position="11"/>
    </location>
    <ligand>
        <name>substrate</name>
    </ligand>
</feature>
<gene>
    <name evidence="9" type="primary">tpiA</name>
    <name evidence="11" type="ORF">EV210_109157</name>
</gene>
<dbReference type="InterPro" id="IPR013785">
    <property type="entry name" value="Aldolase_TIM"/>
</dbReference>
<sequence length="250" mass="26724">MRKPIIAGNWKMHKTVGEALALVRELCGITAGVADVEIVICPTFTALYPVHLAICEGPLRLGAQNMHWEAQGAFTGEIAPAMVKEVGCTYVIIGHSERRQYFGETDDTVNKKVKAAFANELIPIMCVGETLEQREAGITEGVVGRQVRQGLTGLSAEQVAEMVIAYEPVWAIGTGRTASAEDANAVCRFIRQVVAEITGAESAEKVRIQYGGSVKGENIAELMAKSDIDGALVGGASLDADSFAKIVKFK</sequence>
<dbReference type="GO" id="GO:0006094">
    <property type="term" value="P:gluconeogenesis"/>
    <property type="evidence" value="ECO:0007669"/>
    <property type="project" value="UniProtKB-UniRule"/>
</dbReference>
<comment type="pathway">
    <text evidence="9 10">Carbohydrate biosynthesis; gluconeogenesis.</text>
</comment>
<dbReference type="GO" id="GO:0019563">
    <property type="term" value="P:glycerol catabolic process"/>
    <property type="evidence" value="ECO:0007669"/>
    <property type="project" value="TreeGrafter"/>
</dbReference>
<evidence type="ECO:0000256" key="8">
    <source>
        <dbReference type="ARBA" id="ARBA00023235"/>
    </source>
</evidence>
<protein>
    <recommendedName>
        <fullName evidence="4 9">Triosephosphate isomerase</fullName>
        <shortName evidence="9">TIM</shortName>
        <shortName evidence="9">TPI</shortName>
        <ecNumber evidence="3 9">5.3.1.1</ecNumber>
    </recommendedName>
    <alternativeName>
        <fullName evidence="9">Triose-phosphate isomerase</fullName>
    </alternativeName>
</protein>
<keyword evidence="12" id="KW-1185">Reference proteome</keyword>
<keyword evidence="6 9" id="KW-0963">Cytoplasm</keyword>
<evidence type="ECO:0000256" key="9">
    <source>
        <dbReference type="HAMAP-Rule" id="MF_00147"/>
    </source>
</evidence>
<dbReference type="FunFam" id="3.20.20.70:FF:000016">
    <property type="entry name" value="Triosephosphate isomerase"/>
    <property type="match status" value="1"/>
</dbReference>
<proteinExistence type="inferred from homology"/>
<feature type="active site" description="Proton acceptor" evidence="9">
    <location>
        <position position="167"/>
    </location>
</feature>
<dbReference type="NCBIfam" id="TIGR00419">
    <property type="entry name" value="tim"/>
    <property type="match status" value="1"/>
</dbReference>
<dbReference type="InterPro" id="IPR020861">
    <property type="entry name" value="Triosephosphate_isomerase_AS"/>
</dbReference>
<dbReference type="Proteomes" id="UP000295063">
    <property type="component" value="Unassembled WGS sequence"/>
</dbReference>
<evidence type="ECO:0000256" key="3">
    <source>
        <dbReference type="ARBA" id="ARBA00011940"/>
    </source>
</evidence>
<dbReference type="InterPro" id="IPR000652">
    <property type="entry name" value="Triosephosphate_isomerase"/>
</dbReference>
<dbReference type="Gene3D" id="3.20.20.70">
    <property type="entry name" value="Aldolase class I"/>
    <property type="match status" value="1"/>
</dbReference>
<evidence type="ECO:0000313" key="12">
    <source>
        <dbReference type="Proteomes" id="UP000295063"/>
    </source>
</evidence>
<dbReference type="GO" id="GO:0005829">
    <property type="term" value="C:cytosol"/>
    <property type="evidence" value="ECO:0007669"/>
    <property type="project" value="TreeGrafter"/>
</dbReference>
<accession>A0A4R1PX09</accession>
<reference evidence="11 12" key="1">
    <citation type="submission" date="2019-03" db="EMBL/GenBank/DDBJ databases">
        <title>Genomic Encyclopedia of Type Strains, Phase IV (KMG-IV): sequencing the most valuable type-strain genomes for metagenomic binning, comparative biology and taxonomic classification.</title>
        <authorList>
            <person name="Goeker M."/>
        </authorList>
    </citation>
    <scope>NUCLEOTIDE SEQUENCE [LARGE SCALE GENOMIC DNA]</scope>
    <source>
        <strain evidence="11 12">DSM 15969</strain>
    </source>
</reference>
<dbReference type="UniPathway" id="UPA00138"/>
<dbReference type="InterPro" id="IPR022896">
    <property type="entry name" value="TrioseP_Isoase_bac/euk"/>
</dbReference>
<evidence type="ECO:0000256" key="10">
    <source>
        <dbReference type="RuleBase" id="RU363013"/>
    </source>
</evidence>